<reference evidence="4 5" key="1">
    <citation type="submission" date="2023-01" db="EMBL/GenBank/DDBJ databases">
        <title>Cultivation and genomic characterization of new, ubiquitous marine nitrite-oxidizing bacteria from the Nitrospirales.</title>
        <authorList>
            <person name="Mueller A.J."/>
            <person name="Daebeler A."/>
            <person name="Herbold C.W."/>
            <person name="Kirkegaard R.H."/>
            <person name="Daims H."/>
        </authorList>
    </citation>
    <scope>NUCLEOTIDE SEQUENCE [LARGE SCALE GENOMIC DNA]</scope>
    <source>
        <strain evidence="4 5">DK</strain>
    </source>
</reference>
<gene>
    <name evidence="4" type="ORF">PQG83_16570</name>
</gene>
<dbReference type="KEGG" id="nneo:PQG83_16570"/>
<evidence type="ECO:0000313" key="5">
    <source>
        <dbReference type="Proteomes" id="UP001302494"/>
    </source>
</evidence>
<keyword evidence="5" id="KW-1185">Reference proteome</keyword>
<keyword evidence="2" id="KW-0808">Transferase</keyword>
<evidence type="ECO:0000256" key="2">
    <source>
        <dbReference type="ARBA" id="ARBA00022679"/>
    </source>
</evidence>
<evidence type="ECO:0000259" key="3">
    <source>
        <dbReference type="Pfam" id="PF13649"/>
    </source>
</evidence>
<dbReference type="EMBL" id="CP116968">
    <property type="protein sequence ID" value="WNM61353.1"/>
    <property type="molecule type" value="Genomic_DNA"/>
</dbReference>
<dbReference type="GO" id="GO:0032259">
    <property type="term" value="P:methylation"/>
    <property type="evidence" value="ECO:0007669"/>
    <property type="project" value="UniProtKB-KW"/>
</dbReference>
<feature type="domain" description="Methyltransferase" evidence="3">
    <location>
        <begin position="41"/>
        <end position="136"/>
    </location>
</feature>
<accession>A0AA96GLK4</accession>
<dbReference type="Pfam" id="PF13649">
    <property type="entry name" value="Methyltransf_25"/>
    <property type="match status" value="1"/>
</dbReference>
<organism evidence="4 5">
    <name type="scientific">Candidatus Nitrospira neomarina</name>
    <dbReference type="NCBI Taxonomy" id="3020899"/>
    <lineage>
        <taxon>Bacteria</taxon>
        <taxon>Pseudomonadati</taxon>
        <taxon>Nitrospirota</taxon>
        <taxon>Nitrospiria</taxon>
        <taxon>Nitrospirales</taxon>
        <taxon>Nitrospiraceae</taxon>
        <taxon>Nitrospira</taxon>
    </lineage>
</organism>
<keyword evidence="1 4" id="KW-0489">Methyltransferase</keyword>
<dbReference type="AlphaFoldDB" id="A0AA96GLK4"/>
<evidence type="ECO:0000256" key="1">
    <source>
        <dbReference type="ARBA" id="ARBA00022603"/>
    </source>
</evidence>
<dbReference type="RefSeq" id="WP_312743384.1">
    <property type="nucleotide sequence ID" value="NZ_CP116968.1"/>
</dbReference>
<proteinExistence type="predicted"/>
<dbReference type="InterPro" id="IPR029063">
    <property type="entry name" value="SAM-dependent_MTases_sf"/>
</dbReference>
<dbReference type="SUPFAM" id="SSF53335">
    <property type="entry name" value="S-adenosyl-L-methionine-dependent methyltransferases"/>
    <property type="match status" value="1"/>
</dbReference>
<dbReference type="PANTHER" id="PTHR43861:SF1">
    <property type="entry name" value="TRANS-ACONITATE 2-METHYLTRANSFERASE"/>
    <property type="match status" value="1"/>
</dbReference>
<evidence type="ECO:0000313" key="4">
    <source>
        <dbReference type="EMBL" id="WNM61353.1"/>
    </source>
</evidence>
<protein>
    <submittedName>
        <fullName evidence="4">Methyltransferase domain-containing protein</fullName>
    </submittedName>
</protein>
<dbReference type="Gene3D" id="3.40.50.150">
    <property type="entry name" value="Vaccinia Virus protein VP39"/>
    <property type="match status" value="1"/>
</dbReference>
<sequence length="248" mass="28197">MTTDYNQIAKQYKEGKEQPWRSRLELFSMMNLIGDLTGKSVIDVACGEGWLTRELRKAGAAEVVGVDISEEMIGLARWQEAREPLGIEYRVEDARATESAQQFDISVSNWLLVYAHDREELGVMCRGLARRIRSGGRFVTLIVNPDLYSMQAHPPDYGKYGFQVRLHDSVYEGAPLVWTILLDDSSIEIENYYMPIEVYESALHDAGFREVTFHKLTLAPIPQTSEEGDYWEDILRCPPGIMIDGIKA</sequence>
<name>A0AA96GLK4_9BACT</name>
<dbReference type="PANTHER" id="PTHR43861">
    <property type="entry name" value="TRANS-ACONITATE 2-METHYLTRANSFERASE-RELATED"/>
    <property type="match status" value="1"/>
</dbReference>
<dbReference type="GO" id="GO:0008168">
    <property type="term" value="F:methyltransferase activity"/>
    <property type="evidence" value="ECO:0007669"/>
    <property type="project" value="UniProtKB-KW"/>
</dbReference>
<dbReference type="Proteomes" id="UP001302494">
    <property type="component" value="Chromosome"/>
</dbReference>
<dbReference type="InterPro" id="IPR041698">
    <property type="entry name" value="Methyltransf_25"/>
</dbReference>
<dbReference type="CDD" id="cd02440">
    <property type="entry name" value="AdoMet_MTases"/>
    <property type="match status" value="1"/>
</dbReference>